<evidence type="ECO:0000313" key="3">
    <source>
        <dbReference type="Proteomes" id="UP001303160"/>
    </source>
</evidence>
<gene>
    <name evidence="2" type="ORF">QBC40DRAFT_334418</name>
</gene>
<keyword evidence="3" id="KW-1185">Reference proteome</keyword>
<organism evidence="2 3">
    <name type="scientific">Triangularia verruculosa</name>
    <dbReference type="NCBI Taxonomy" id="2587418"/>
    <lineage>
        <taxon>Eukaryota</taxon>
        <taxon>Fungi</taxon>
        <taxon>Dikarya</taxon>
        <taxon>Ascomycota</taxon>
        <taxon>Pezizomycotina</taxon>
        <taxon>Sordariomycetes</taxon>
        <taxon>Sordariomycetidae</taxon>
        <taxon>Sordariales</taxon>
        <taxon>Podosporaceae</taxon>
        <taxon>Triangularia</taxon>
    </lineage>
</organism>
<dbReference type="EMBL" id="MU863970">
    <property type="protein sequence ID" value="KAK4197065.1"/>
    <property type="molecule type" value="Genomic_DNA"/>
</dbReference>
<feature type="region of interest" description="Disordered" evidence="1">
    <location>
        <begin position="62"/>
        <end position="94"/>
    </location>
</feature>
<dbReference type="Proteomes" id="UP001303160">
    <property type="component" value="Unassembled WGS sequence"/>
</dbReference>
<feature type="compositionally biased region" description="Basic and acidic residues" evidence="1">
    <location>
        <begin position="75"/>
        <end position="86"/>
    </location>
</feature>
<feature type="region of interest" description="Disordered" evidence="1">
    <location>
        <begin position="1"/>
        <end position="35"/>
    </location>
</feature>
<evidence type="ECO:0000313" key="2">
    <source>
        <dbReference type="EMBL" id="KAK4197065.1"/>
    </source>
</evidence>
<sequence>MTSAICNRPFFQHDNQDGPVAESGVESSTSWSPSWSPLDVDLVKKRSAFFKPIILYLQDDPNRPPEHISFYMPSKESKNNADHQSHPDSISLPR</sequence>
<evidence type="ECO:0000256" key="1">
    <source>
        <dbReference type="SAM" id="MobiDB-lite"/>
    </source>
</evidence>
<proteinExistence type="predicted"/>
<name>A0AAN7ATM2_9PEZI</name>
<reference evidence="2" key="2">
    <citation type="submission" date="2023-05" db="EMBL/GenBank/DDBJ databases">
        <authorList>
            <consortium name="Lawrence Berkeley National Laboratory"/>
            <person name="Steindorff A."/>
            <person name="Hensen N."/>
            <person name="Bonometti L."/>
            <person name="Westerberg I."/>
            <person name="Brannstrom I.O."/>
            <person name="Guillou S."/>
            <person name="Cros-Aarteil S."/>
            <person name="Calhoun S."/>
            <person name="Haridas S."/>
            <person name="Kuo A."/>
            <person name="Mondo S."/>
            <person name="Pangilinan J."/>
            <person name="Riley R."/>
            <person name="Labutti K."/>
            <person name="Andreopoulos B."/>
            <person name="Lipzen A."/>
            <person name="Chen C."/>
            <person name="Yanf M."/>
            <person name="Daum C."/>
            <person name="Ng V."/>
            <person name="Clum A."/>
            <person name="Ohm R."/>
            <person name="Martin F."/>
            <person name="Silar P."/>
            <person name="Natvig D."/>
            <person name="Lalanne C."/>
            <person name="Gautier V."/>
            <person name="Ament-Velasquez S.L."/>
            <person name="Kruys A."/>
            <person name="Hutchinson M.I."/>
            <person name="Powell A.J."/>
            <person name="Barry K."/>
            <person name="Miller A.N."/>
            <person name="Grigoriev I.V."/>
            <person name="Debuchy R."/>
            <person name="Gladieux P."/>
            <person name="Thoren M.H."/>
            <person name="Johannesson H."/>
        </authorList>
    </citation>
    <scope>NUCLEOTIDE SEQUENCE</scope>
    <source>
        <strain evidence="2">CBS 315.58</strain>
    </source>
</reference>
<dbReference type="AlphaFoldDB" id="A0AAN7ATM2"/>
<accession>A0AAN7ATM2</accession>
<comment type="caution">
    <text evidence="2">The sequence shown here is derived from an EMBL/GenBank/DDBJ whole genome shotgun (WGS) entry which is preliminary data.</text>
</comment>
<protein>
    <submittedName>
        <fullName evidence="2">Uncharacterized protein</fullName>
    </submittedName>
</protein>
<reference evidence="2" key="1">
    <citation type="journal article" date="2023" name="Mol. Phylogenet. Evol.">
        <title>Genome-scale phylogeny and comparative genomics of the fungal order Sordariales.</title>
        <authorList>
            <person name="Hensen N."/>
            <person name="Bonometti L."/>
            <person name="Westerberg I."/>
            <person name="Brannstrom I.O."/>
            <person name="Guillou S."/>
            <person name="Cros-Aarteil S."/>
            <person name="Calhoun S."/>
            <person name="Haridas S."/>
            <person name="Kuo A."/>
            <person name="Mondo S."/>
            <person name="Pangilinan J."/>
            <person name="Riley R."/>
            <person name="LaButti K."/>
            <person name="Andreopoulos B."/>
            <person name="Lipzen A."/>
            <person name="Chen C."/>
            <person name="Yan M."/>
            <person name="Daum C."/>
            <person name="Ng V."/>
            <person name="Clum A."/>
            <person name="Steindorff A."/>
            <person name="Ohm R.A."/>
            <person name="Martin F."/>
            <person name="Silar P."/>
            <person name="Natvig D.O."/>
            <person name="Lalanne C."/>
            <person name="Gautier V."/>
            <person name="Ament-Velasquez S.L."/>
            <person name="Kruys A."/>
            <person name="Hutchinson M.I."/>
            <person name="Powell A.J."/>
            <person name="Barry K."/>
            <person name="Miller A.N."/>
            <person name="Grigoriev I.V."/>
            <person name="Debuchy R."/>
            <person name="Gladieux P."/>
            <person name="Hiltunen Thoren M."/>
            <person name="Johannesson H."/>
        </authorList>
    </citation>
    <scope>NUCLEOTIDE SEQUENCE</scope>
    <source>
        <strain evidence="2">CBS 315.58</strain>
    </source>
</reference>